<name>A0A402DM61_9CELL</name>
<feature type="transmembrane region" description="Helical" evidence="2">
    <location>
        <begin position="59"/>
        <end position="79"/>
    </location>
</feature>
<sequence>MSSRRSPGRPDEDAQRITSAPESLADDMSRRQRRYLAQMGVRMVCFAGAFFTWGHLPAVVPILLMVAAVVLPYVAVLFANAGRERRDTDATFMEYREIGPGSGPHEQLGGRS</sequence>
<dbReference type="Pfam" id="PF11298">
    <property type="entry name" value="DUF3099"/>
    <property type="match status" value="1"/>
</dbReference>
<feature type="region of interest" description="Disordered" evidence="1">
    <location>
        <begin position="1"/>
        <end position="26"/>
    </location>
</feature>
<feature type="transmembrane region" description="Helical" evidence="2">
    <location>
        <begin position="35"/>
        <end position="53"/>
    </location>
</feature>
<reference evidence="3 4" key="1">
    <citation type="submission" date="2019-01" db="EMBL/GenBank/DDBJ databases">
        <title>Draft genome sequence of Cellulomonas takizawaensis strain TKZ-21.</title>
        <authorList>
            <person name="Yamamura H."/>
            <person name="Hayashi T."/>
            <person name="Hamada M."/>
            <person name="Serisawa Y."/>
            <person name="Matsuyama K."/>
            <person name="Nakagawa Y."/>
            <person name="Otoguro M."/>
            <person name="Yanagida F."/>
            <person name="Hayakawa M."/>
        </authorList>
    </citation>
    <scope>NUCLEOTIDE SEQUENCE [LARGE SCALE GENOMIC DNA]</scope>
    <source>
        <strain evidence="3 4">NBRC12680</strain>
    </source>
</reference>
<dbReference type="Proteomes" id="UP000289954">
    <property type="component" value="Unassembled WGS sequence"/>
</dbReference>
<keyword evidence="4" id="KW-1185">Reference proteome</keyword>
<dbReference type="AlphaFoldDB" id="A0A402DM61"/>
<evidence type="ECO:0000313" key="3">
    <source>
        <dbReference type="EMBL" id="GCE75215.1"/>
    </source>
</evidence>
<proteinExistence type="predicted"/>
<protein>
    <recommendedName>
        <fullName evidence="5">DUF3099 domain-containing protein</fullName>
    </recommendedName>
</protein>
<evidence type="ECO:0000313" key="4">
    <source>
        <dbReference type="Proteomes" id="UP000289954"/>
    </source>
</evidence>
<organism evidence="3 4">
    <name type="scientific">Cellulomonas biazotea</name>
    <dbReference type="NCBI Taxonomy" id="1709"/>
    <lineage>
        <taxon>Bacteria</taxon>
        <taxon>Bacillati</taxon>
        <taxon>Actinomycetota</taxon>
        <taxon>Actinomycetes</taxon>
        <taxon>Micrococcales</taxon>
        <taxon>Cellulomonadaceae</taxon>
        <taxon>Cellulomonas</taxon>
    </lineage>
</organism>
<dbReference type="EMBL" id="BIMR01000016">
    <property type="protein sequence ID" value="GCE75215.1"/>
    <property type="molecule type" value="Genomic_DNA"/>
</dbReference>
<dbReference type="OrthoDB" id="4229919at2"/>
<evidence type="ECO:0000256" key="2">
    <source>
        <dbReference type="SAM" id="Phobius"/>
    </source>
</evidence>
<gene>
    <name evidence="3" type="ORF">CBZ_02710</name>
</gene>
<keyword evidence="2" id="KW-0472">Membrane</keyword>
<evidence type="ECO:0008006" key="5">
    <source>
        <dbReference type="Google" id="ProtNLM"/>
    </source>
</evidence>
<accession>A0A402DM61</accession>
<dbReference type="InterPro" id="IPR021449">
    <property type="entry name" value="DUF3099"/>
</dbReference>
<keyword evidence="2" id="KW-0812">Transmembrane</keyword>
<keyword evidence="2" id="KW-1133">Transmembrane helix</keyword>
<comment type="caution">
    <text evidence="3">The sequence shown here is derived from an EMBL/GenBank/DDBJ whole genome shotgun (WGS) entry which is preliminary data.</text>
</comment>
<evidence type="ECO:0000256" key="1">
    <source>
        <dbReference type="SAM" id="MobiDB-lite"/>
    </source>
</evidence>
<dbReference type="RefSeq" id="WP_130779837.1">
    <property type="nucleotide sequence ID" value="NZ_BIMR01000016.1"/>
</dbReference>